<evidence type="ECO:0000313" key="7">
    <source>
        <dbReference type="EMBL" id="AJI53513.1"/>
    </source>
</evidence>
<dbReference type="GO" id="GO:0005737">
    <property type="term" value="C:cytoplasm"/>
    <property type="evidence" value="ECO:0007669"/>
    <property type="project" value="InterPro"/>
</dbReference>
<dbReference type="AlphaFoldDB" id="A0A0B6D794"/>
<evidence type="ECO:0000256" key="2">
    <source>
        <dbReference type="ARBA" id="ARBA00022605"/>
    </source>
</evidence>
<dbReference type="Pfam" id="PF00132">
    <property type="entry name" value="Hexapep"/>
    <property type="match status" value="1"/>
</dbReference>
<keyword evidence="2" id="KW-0028">Amino-acid biosynthesis</keyword>
<dbReference type="GO" id="GO:0009001">
    <property type="term" value="F:serine O-acetyltransferase activity"/>
    <property type="evidence" value="ECO:0007669"/>
    <property type="project" value="UniProtKB-EC"/>
</dbReference>
<dbReference type="EMBL" id="CP009440">
    <property type="protein sequence ID" value="AJI53513.1"/>
    <property type="molecule type" value="Genomic_DNA"/>
</dbReference>
<evidence type="ECO:0000313" key="8">
    <source>
        <dbReference type="Proteomes" id="UP000031830"/>
    </source>
</evidence>
<dbReference type="CDD" id="cd03354">
    <property type="entry name" value="LbH_SAT"/>
    <property type="match status" value="1"/>
</dbReference>
<dbReference type="Gene3D" id="2.160.10.10">
    <property type="entry name" value="Hexapeptide repeat proteins"/>
    <property type="match status" value="1"/>
</dbReference>
<dbReference type="FunFam" id="2.160.10.10:FF:000007">
    <property type="entry name" value="Serine acetyltransferase"/>
    <property type="match status" value="1"/>
</dbReference>
<evidence type="ECO:0000256" key="1">
    <source>
        <dbReference type="ARBA" id="ARBA00007274"/>
    </source>
</evidence>
<dbReference type="STRING" id="28110.KU46_752"/>
<dbReference type="InterPro" id="IPR011004">
    <property type="entry name" value="Trimer_LpxA-like_sf"/>
</dbReference>
<organism evidence="7 8">
    <name type="scientific">Francisella philomiragia</name>
    <dbReference type="NCBI Taxonomy" id="28110"/>
    <lineage>
        <taxon>Bacteria</taxon>
        <taxon>Pseudomonadati</taxon>
        <taxon>Pseudomonadota</taxon>
        <taxon>Gammaproteobacteria</taxon>
        <taxon>Thiotrichales</taxon>
        <taxon>Francisellaceae</taxon>
        <taxon>Francisella</taxon>
    </lineage>
</organism>
<dbReference type="RefSeq" id="WP_044525502.1">
    <property type="nucleotide sequence ID" value="NZ_CP009440.1"/>
</dbReference>
<dbReference type="InterPro" id="IPR045304">
    <property type="entry name" value="LbH_SAT"/>
</dbReference>
<dbReference type="GO" id="GO:0006535">
    <property type="term" value="P:cysteine biosynthetic process from serine"/>
    <property type="evidence" value="ECO:0007669"/>
    <property type="project" value="InterPro"/>
</dbReference>
<reference evidence="7 8" key="1">
    <citation type="journal article" date="2015" name="Genome Announc.">
        <title>Genome sequencing of 18 francisella strains to aid in assay development and testing.</title>
        <authorList>
            <person name="Johnson S.L."/>
            <person name="Daligault H.E."/>
            <person name="Davenport K.W."/>
            <person name="Coyne S.R."/>
            <person name="Frey K.G."/>
            <person name="Koroleva G.I."/>
            <person name="Broomall S.M."/>
            <person name="Bishop-Lilly K.A."/>
            <person name="Bruce D.C."/>
            <person name="Chertkov O."/>
            <person name="Freitas T."/>
            <person name="Jaissle J."/>
            <person name="Ladner J.T."/>
            <person name="Rosenzweig C.N."/>
            <person name="Gibbons H.S."/>
            <person name="Palacios G.F."/>
            <person name="Redden C.L."/>
            <person name="Xu Y."/>
            <person name="Minogue T.D."/>
            <person name="Chain P.S."/>
        </authorList>
    </citation>
    <scope>NUCLEOTIDE SEQUENCE [LARGE SCALE GENOMIC DNA]</scope>
    <source>
        <strain evidence="7 8">GA01-2794</strain>
    </source>
</reference>
<dbReference type="EC" id="2.3.1.30" evidence="6"/>
<dbReference type="OrthoDB" id="9801456at2"/>
<dbReference type="KEGG" id="fpz:LA55_204"/>
<evidence type="ECO:0000256" key="6">
    <source>
        <dbReference type="PIRNR" id="PIRNR000441"/>
    </source>
</evidence>
<keyword evidence="4 6" id="KW-0012">Acyltransferase</keyword>
<proteinExistence type="inferred from homology"/>
<dbReference type="InterPro" id="IPR005881">
    <property type="entry name" value="Ser_O-AcTrfase"/>
</dbReference>
<dbReference type="PIRSF" id="PIRSF000441">
    <property type="entry name" value="CysE"/>
    <property type="match status" value="1"/>
</dbReference>
<dbReference type="Gene3D" id="1.10.3130.10">
    <property type="entry name" value="serine acetyltransferase, domain 1"/>
    <property type="match status" value="1"/>
</dbReference>
<evidence type="ECO:0000256" key="4">
    <source>
        <dbReference type="ARBA" id="ARBA00023315"/>
    </source>
</evidence>
<dbReference type="Proteomes" id="UP000031830">
    <property type="component" value="Chromosome"/>
</dbReference>
<dbReference type="InterPro" id="IPR001451">
    <property type="entry name" value="Hexapep"/>
</dbReference>
<evidence type="ECO:0000256" key="3">
    <source>
        <dbReference type="ARBA" id="ARBA00022679"/>
    </source>
</evidence>
<protein>
    <recommendedName>
        <fullName evidence="6">Serine acetyltransferase</fullName>
        <ecNumber evidence="6">2.3.1.30</ecNumber>
    </recommendedName>
</protein>
<dbReference type="PANTHER" id="PTHR42811">
    <property type="entry name" value="SERINE ACETYLTRANSFERASE"/>
    <property type="match status" value="1"/>
</dbReference>
<dbReference type="NCBIfam" id="NF041874">
    <property type="entry name" value="EPS_EpsC"/>
    <property type="match status" value="1"/>
</dbReference>
<comment type="similarity">
    <text evidence="1 6">Belongs to the transferase hexapeptide repeat family.</text>
</comment>
<evidence type="ECO:0000256" key="5">
    <source>
        <dbReference type="ARBA" id="ARBA00049486"/>
    </source>
</evidence>
<gene>
    <name evidence="7" type="ORF">LA55_204</name>
</gene>
<sequence>MIKLIRYYQQQDPAAPSILETIFAYPGLHAILLHRPANLLWRCKLKFLGRLLSHITRFLTGIEIHPGATIGSYCFIDHGMGIVIGETAIVGNYVSLYHGVTLGSSGNPKLRHTKRHPTVEDEVIIGAGAKILGNITIGKHCRVSPNSVVMESMQPYTTTLPIQTKIVHQSTQKN</sequence>
<dbReference type="SUPFAM" id="SSF51161">
    <property type="entry name" value="Trimeric LpxA-like enzymes"/>
    <property type="match status" value="1"/>
</dbReference>
<comment type="catalytic activity">
    <reaction evidence="5 6">
        <text>L-serine + acetyl-CoA = O-acetyl-L-serine + CoA</text>
        <dbReference type="Rhea" id="RHEA:24560"/>
        <dbReference type="ChEBI" id="CHEBI:33384"/>
        <dbReference type="ChEBI" id="CHEBI:57287"/>
        <dbReference type="ChEBI" id="CHEBI:57288"/>
        <dbReference type="ChEBI" id="CHEBI:58340"/>
        <dbReference type="EC" id="2.3.1.30"/>
    </reaction>
</comment>
<keyword evidence="3 6" id="KW-0808">Transferase</keyword>
<accession>A0A0B6D794</accession>
<name>A0A0B6D794_9GAMM</name>
<dbReference type="InterPro" id="IPR042122">
    <property type="entry name" value="Ser_AcTrfase_N_sf"/>
</dbReference>
<dbReference type="InterPro" id="IPR053376">
    <property type="entry name" value="Serine_acetyltransferase"/>
</dbReference>